<keyword evidence="12" id="KW-0963">Cytoplasm</keyword>
<dbReference type="GO" id="GO:0005524">
    <property type="term" value="F:ATP binding"/>
    <property type="evidence" value="ECO:0007669"/>
    <property type="project" value="UniProtKB-UniRule"/>
</dbReference>
<comment type="subcellular location">
    <subcellularLocation>
        <location evidence="12">Cytoplasm</location>
    </subcellularLocation>
</comment>
<feature type="domain" description="GHMP kinase C-terminal" evidence="14">
    <location>
        <begin position="216"/>
        <end position="275"/>
    </location>
</feature>
<dbReference type="PIRSF" id="PIRSF000676">
    <property type="entry name" value="Homoser_kin"/>
    <property type="match status" value="1"/>
</dbReference>
<gene>
    <name evidence="12 15" type="primary">thrB</name>
    <name evidence="15" type="ORF">CIG1485E_0375</name>
</gene>
<dbReference type="Pfam" id="PF08544">
    <property type="entry name" value="GHMP_kinases_C"/>
    <property type="match status" value="1"/>
</dbReference>
<evidence type="ECO:0000313" key="16">
    <source>
        <dbReference type="Proteomes" id="UP000028486"/>
    </source>
</evidence>
<keyword evidence="10 12" id="KW-0067">ATP-binding</keyword>
<keyword evidence="5 12" id="KW-0028">Amino-acid biosynthesis</keyword>
<keyword evidence="7 12" id="KW-0791">Threonine biosynthesis</keyword>
<evidence type="ECO:0000256" key="10">
    <source>
        <dbReference type="ARBA" id="ARBA00022840"/>
    </source>
</evidence>
<comment type="similarity">
    <text evidence="2 12">Belongs to the GHMP kinase family. Homoserine kinase subfamily.</text>
</comment>
<keyword evidence="16" id="KW-1185">Reference proteome</keyword>
<dbReference type="InterPro" id="IPR006204">
    <property type="entry name" value="GHMP_kinase_N_dom"/>
</dbReference>
<evidence type="ECO:0000256" key="3">
    <source>
        <dbReference type="ARBA" id="ARBA00012078"/>
    </source>
</evidence>
<evidence type="ECO:0000256" key="12">
    <source>
        <dbReference type="HAMAP-Rule" id="MF_00384"/>
    </source>
</evidence>
<dbReference type="EC" id="2.7.1.39" evidence="3 12"/>
<dbReference type="SUPFAM" id="SSF54211">
    <property type="entry name" value="Ribosomal protein S5 domain 2-like"/>
    <property type="match status" value="1"/>
</dbReference>
<keyword evidence="9 12" id="KW-0418">Kinase</keyword>
<dbReference type="STRING" id="1244531.CIG2463D_0380"/>
<dbReference type="PROSITE" id="PS00627">
    <property type="entry name" value="GHMP_KINASES_ATP"/>
    <property type="match status" value="1"/>
</dbReference>
<dbReference type="HOGENOM" id="CLU_041243_0_0_7"/>
<dbReference type="Gene3D" id="3.30.230.10">
    <property type="match status" value="1"/>
</dbReference>
<evidence type="ECO:0000256" key="11">
    <source>
        <dbReference type="ARBA" id="ARBA00049375"/>
    </source>
</evidence>
<dbReference type="InterPro" id="IPR000870">
    <property type="entry name" value="Homoserine_kinase"/>
</dbReference>
<keyword evidence="6 12" id="KW-0808">Transferase</keyword>
<organism evidence="15 16">
    <name type="scientific">Campylobacter iguaniorum</name>
    <dbReference type="NCBI Taxonomy" id="1244531"/>
    <lineage>
        <taxon>Bacteria</taxon>
        <taxon>Pseudomonadati</taxon>
        <taxon>Campylobacterota</taxon>
        <taxon>Epsilonproteobacteria</taxon>
        <taxon>Campylobacterales</taxon>
        <taxon>Campylobacteraceae</taxon>
        <taxon>Campylobacter</taxon>
    </lineage>
</organism>
<sequence>MKILTPATSANLGPGFDTLGLAIKLYNEVVITKQNFRSVCINGEGSDKIGLKKNNTFILIFNEILSQLTGEQMEFRFNFTNNIPFSRGLGSSSSVIVAAIASAYHMAGFKVDKSVVLNKALKYESHPDNISPAVWGGFTTNLVHNGAVYTQRAQLGDELRAVVVIPDKPMSTKQSRNKLPKSYNMIDTVNNVSHASYLTACFLKKDYLSLKIACIDKMHEDYRMPLLPELYDVRKIAYENGSLMSTLSGSGSTFFNLVYRDDAKKIADVLKQSFPNFRVEIYEFDNNGFEIVQS</sequence>
<evidence type="ECO:0000256" key="9">
    <source>
        <dbReference type="ARBA" id="ARBA00022777"/>
    </source>
</evidence>
<dbReference type="InterPro" id="IPR014721">
    <property type="entry name" value="Ribsml_uS5_D2-typ_fold_subgr"/>
</dbReference>
<keyword evidence="8 12" id="KW-0547">Nucleotide-binding</keyword>
<dbReference type="GO" id="GO:0005737">
    <property type="term" value="C:cytoplasm"/>
    <property type="evidence" value="ECO:0007669"/>
    <property type="project" value="UniProtKB-SubCell"/>
</dbReference>
<name>A0A076FEH2_9BACT</name>
<feature type="domain" description="GHMP kinase N-terminal" evidence="13">
    <location>
        <begin position="70"/>
        <end position="137"/>
    </location>
</feature>
<comment type="catalytic activity">
    <reaction evidence="11 12">
        <text>L-homoserine + ATP = O-phospho-L-homoserine + ADP + H(+)</text>
        <dbReference type="Rhea" id="RHEA:13985"/>
        <dbReference type="ChEBI" id="CHEBI:15378"/>
        <dbReference type="ChEBI" id="CHEBI:30616"/>
        <dbReference type="ChEBI" id="CHEBI:57476"/>
        <dbReference type="ChEBI" id="CHEBI:57590"/>
        <dbReference type="ChEBI" id="CHEBI:456216"/>
        <dbReference type="EC" id="2.7.1.39"/>
    </reaction>
</comment>
<comment type="function">
    <text evidence="12">Catalyzes the ATP-dependent phosphorylation of L-homoserine to L-homoserine phosphate.</text>
</comment>
<dbReference type="InterPro" id="IPR013750">
    <property type="entry name" value="GHMP_kinase_C_dom"/>
</dbReference>
<dbReference type="GO" id="GO:0009088">
    <property type="term" value="P:threonine biosynthetic process"/>
    <property type="evidence" value="ECO:0007669"/>
    <property type="project" value="UniProtKB-UniRule"/>
</dbReference>
<dbReference type="Proteomes" id="UP000028486">
    <property type="component" value="Chromosome"/>
</dbReference>
<dbReference type="KEGG" id="caj:CIG1485E_0375"/>
<feature type="binding site" evidence="12">
    <location>
        <begin position="84"/>
        <end position="94"/>
    </location>
    <ligand>
        <name>ATP</name>
        <dbReference type="ChEBI" id="CHEBI:30616"/>
    </ligand>
</feature>
<dbReference type="EMBL" id="CP009043">
    <property type="protein sequence ID" value="AII14244.1"/>
    <property type="molecule type" value="Genomic_DNA"/>
</dbReference>
<evidence type="ECO:0000256" key="6">
    <source>
        <dbReference type="ARBA" id="ARBA00022679"/>
    </source>
</evidence>
<dbReference type="PRINTS" id="PR00958">
    <property type="entry name" value="HOMSERKINASE"/>
</dbReference>
<comment type="pathway">
    <text evidence="1 12">Amino-acid biosynthesis; L-threonine biosynthesis; L-threonine from L-aspartate: step 4/5.</text>
</comment>
<dbReference type="SUPFAM" id="SSF55060">
    <property type="entry name" value="GHMP Kinase, C-terminal domain"/>
    <property type="match status" value="1"/>
</dbReference>
<dbReference type="UniPathway" id="UPA00050">
    <property type="reaction ID" value="UER00064"/>
</dbReference>
<evidence type="ECO:0000313" key="15">
    <source>
        <dbReference type="EMBL" id="AII14244.1"/>
    </source>
</evidence>
<evidence type="ECO:0000256" key="1">
    <source>
        <dbReference type="ARBA" id="ARBA00005015"/>
    </source>
</evidence>
<dbReference type="AlphaFoldDB" id="A0A076FEH2"/>
<evidence type="ECO:0000259" key="14">
    <source>
        <dbReference type="Pfam" id="PF08544"/>
    </source>
</evidence>
<dbReference type="Gene3D" id="3.30.70.890">
    <property type="entry name" value="GHMP kinase, C-terminal domain"/>
    <property type="match status" value="1"/>
</dbReference>
<evidence type="ECO:0000256" key="5">
    <source>
        <dbReference type="ARBA" id="ARBA00022605"/>
    </source>
</evidence>
<protein>
    <recommendedName>
        <fullName evidence="4 12">Homoserine kinase</fullName>
        <shortName evidence="12">HK</shortName>
        <shortName evidence="12">HSK</shortName>
        <ecNumber evidence="3 12">2.7.1.39</ecNumber>
    </recommendedName>
</protein>
<accession>A0A076FEH2</accession>
<dbReference type="GO" id="GO:0004413">
    <property type="term" value="F:homoserine kinase activity"/>
    <property type="evidence" value="ECO:0007669"/>
    <property type="project" value="UniProtKB-UniRule"/>
</dbReference>
<dbReference type="InterPro" id="IPR020568">
    <property type="entry name" value="Ribosomal_Su5_D2-typ_SF"/>
</dbReference>
<reference evidence="16" key="1">
    <citation type="journal article" date="2014" name="Genome Announc.">
        <title>Complete Genome Sequence of Campylobacter iguaniorum Strain 1485ET, Isolated from a Bearded Dragon (Pogona vitticeps).</title>
        <authorList>
            <person name="Gilbert M.J."/>
            <person name="Miller W.G."/>
            <person name="Yee E."/>
            <person name="Kik M."/>
            <person name="Wagenaar J.A."/>
            <person name="Duim B."/>
        </authorList>
    </citation>
    <scope>NUCLEOTIDE SEQUENCE [LARGE SCALE GENOMIC DNA]</scope>
    <source>
        <strain evidence="16">1485E</strain>
    </source>
</reference>
<evidence type="ECO:0000256" key="2">
    <source>
        <dbReference type="ARBA" id="ARBA00007370"/>
    </source>
</evidence>
<dbReference type="NCBIfam" id="TIGR00191">
    <property type="entry name" value="thrB"/>
    <property type="match status" value="1"/>
</dbReference>
<proteinExistence type="inferred from homology"/>
<evidence type="ECO:0000256" key="7">
    <source>
        <dbReference type="ARBA" id="ARBA00022697"/>
    </source>
</evidence>
<dbReference type="HAMAP" id="MF_00384">
    <property type="entry name" value="Homoser_kinase"/>
    <property type="match status" value="1"/>
</dbReference>
<dbReference type="PANTHER" id="PTHR20861:SF1">
    <property type="entry name" value="HOMOSERINE KINASE"/>
    <property type="match status" value="1"/>
</dbReference>
<dbReference type="Pfam" id="PF00288">
    <property type="entry name" value="GHMP_kinases_N"/>
    <property type="match status" value="1"/>
</dbReference>
<dbReference type="InterPro" id="IPR036554">
    <property type="entry name" value="GHMP_kinase_C_sf"/>
</dbReference>
<dbReference type="RefSeq" id="WP_038453108.1">
    <property type="nucleotide sequence ID" value="NZ_CP009043.1"/>
</dbReference>
<evidence type="ECO:0000259" key="13">
    <source>
        <dbReference type="Pfam" id="PF00288"/>
    </source>
</evidence>
<dbReference type="PANTHER" id="PTHR20861">
    <property type="entry name" value="HOMOSERINE/4-DIPHOSPHOCYTIDYL-2-C-METHYL-D-ERYTHRITOL KINASE"/>
    <property type="match status" value="1"/>
</dbReference>
<evidence type="ECO:0000256" key="8">
    <source>
        <dbReference type="ARBA" id="ARBA00022741"/>
    </source>
</evidence>
<dbReference type="OrthoDB" id="9769912at2"/>
<evidence type="ECO:0000256" key="4">
    <source>
        <dbReference type="ARBA" id="ARBA00017858"/>
    </source>
</evidence>
<dbReference type="eggNOG" id="COG0083">
    <property type="taxonomic scope" value="Bacteria"/>
</dbReference>
<dbReference type="InterPro" id="IPR006203">
    <property type="entry name" value="GHMP_knse_ATP-bd_CS"/>
</dbReference>